<dbReference type="SUPFAM" id="SSF46785">
    <property type="entry name" value="Winged helix' DNA-binding domain"/>
    <property type="match status" value="1"/>
</dbReference>
<dbReference type="AlphaFoldDB" id="A0AAD2HZI4"/>
<dbReference type="SMART" id="SM00526">
    <property type="entry name" value="H15"/>
    <property type="match status" value="1"/>
</dbReference>
<evidence type="ECO:0000256" key="3">
    <source>
        <dbReference type="SAM" id="MobiDB-lite"/>
    </source>
</evidence>
<organism evidence="5 6">
    <name type="scientific">Mycena citricolor</name>
    <dbReference type="NCBI Taxonomy" id="2018698"/>
    <lineage>
        <taxon>Eukaryota</taxon>
        <taxon>Fungi</taxon>
        <taxon>Dikarya</taxon>
        <taxon>Basidiomycota</taxon>
        <taxon>Agaricomycotina</taxon>
        <taxon>Agaricomycetes</taxon>
        <taxon>Agaricomycetidae</taxon>
        <taxon>Agaricales</taxon>
        <taxon>Marasmiineae</taxon>
        <taxon>Mycenaceae</taxon>
        <taxon>Mycena</taxon>
    </lineage>
</organism>
<keyword evidence="2" id="KW-0175">Coiled coil</keyword>
<dbReference type="Pfam" id="PF00538">
    <property type="entry name" value="Linker_histone"/>
    <property type="match status" value="1"/>
</dbReference>
<dbReference type="InterPro" id="IPR036388">
    <property type="entry name" value="WH-like_DNA-bd_sf"/>
</dbReference>
<name>A0AAD2HZI4_9AGAR</name>
<accession>A0AAD2HZI4</accession>
<evidence type="ECO:0000256" key="1">
    <source>
        <dbReference type="ARBA" id="ARBA00020833"/>
    </source>
</evidence>
<keyword evidence="6" id="KW-1185">Reference proteome</keyword>
<dbReference type="Proteomes" id="UP001295794">
    <property type="component" value="Unassembled WGS sequence"/>
</dbReference>
<dbReference type="Gene3D" id="1.10.10.10">
    <property type="entry name" value="Winged helix-like DNA-binding domain superfamily/Winged helix DNA-binding domain"/>
    <property type="match status" value="1"/>
</dbReference>
<dbReference type="InterPro" id="IPR036390">
    <property type="entry name" value="WH_DNA-bd_sf"/>
</dbReference>
<dbReference type="GO" id="GO:0006334">
    <property type="term" value="P:nucleosome assembly"/>
    <property type="evidence" value="ECO:0007669"/>
    <property type="project" value="InterPro"/>
</dbReference>
<feature type="coiled-coil region" evidence="2">
    <location>
        <begin position="426"/>
        <end position="456"/>
    </location>
</feature>
<feature type="compositionally biased region" description="Polar residues" evidence="3">
    <location>
        <begin position="122"/>
        <end position="136"/>
    </location>
</feature>
<feature type="domain" description="H15" evidence="4">
    <location>
        <begin position="214"/>
        <end position="283"/>
    </location>
</feature>
<feature type="compositionally biased region" description="Low complexity" evidence="3">
    <location>
        <begin position="80"/>
        <end position="90"/>
    </location>
</feature>
<dbReference type="InterPro" id="IPR005818">
    <property type="entry name" value="Histone_H1/H5_H15"/>
</dbReference>
<dbReference type="PROSITE" id="PS51504">
    <property type="entry name" value="H15"/>
    <property type="match status" value="1"/>
</dbReference>
<evidence type="ECO:0000256" key="2">
    <source>
        <dbReference type="SAM" id="Coils"/>
    </source>
</evidence>
<evidence type="ECO:0000313" key="5">
    <source>
        <dbReference type="EMBL" id="CAK5284149.1"/>
    </source>
</evidence>
<sequence length="460" mass="49359">MVADTSGQLHFPYNAPPEDHSLKRQYLALLPPQQVIEICLALDIHVPMALKRNIWPPDFKAVLASMQNPPKAEEAPNKIPSSTPAASSTTNEAHPTAASDDQSPQTSTERKPPDKSPVAGPSTPNTSSLQPFNFSSQPASAYPHTPYYHQPLPPGYLPFSFPYAAGPSSAAHHPYPLPPPLSAPGYPAPNPYFAAPHQQDASIPVPAPASEDTDLPSYEDMIVEGLTTVADPEGMAPKDLFNWISARYPVQANFRPSASQALQKAYRRGRFEKNASGRYRLNASWEGGNSSTRRATRRPQTHNATPIVMQKQARMPNGASPFTPIPRPSPQAFVPAPPPVSPYPASQPTPAPTPAAAPTEPPRPIPPTEVPPPKPSVPPNSAYQAAEKILQTINFGAVFSLEDEAARRMSPVKSESVSLSLAEHARAELQGQLALLAAQLEDIAQLEADAEAAAHDEDGI</sequence>
<feature type="region of interest" description="Disordered" evidence="3">
    <location>
        <begin position="70"/>
        <end position="136"/>
    </location>
</feature>
<comment type="caution">
    <text evidence="5">The sequence shown here is derived from an EMBL/GenBank/DDBJ whole genome shotgun (WGS) entry which is preliminary data.</text>
</comment>
<proteinExistence type="predicted"/>
<feature type="region of interest" description="Disordered" evidence="3">
    <location>
        <begin position="282"/>
        <end position="382"/>
    </location>
</feature>
<reference evidence="5" key="1">
    <citation type="submission" date="2023-11" db="EMBL/GenBank/DDBJ databases">
        <authorList>
            <person name="De Vega J J."/>
            <person name="De Vega J J."/>
        </authorList>
    </citation>
    <scope>NUCLEOTIDE SEQUENCE</scope>
</reference>
<feature type="compositionally biased region" description="Pro residues" evidence="3">
    <location>
        <begin position="323"/>
        <end position="378"/>
    </location>
</feature>
<protein>
    <recommendedName>
        <fullName evidence="1">Histone H1</fullName>
    </recommendedName>
</protein>
<dbReference type="PRINTS" id="PR01217">
    <property type="entry name" value="PRICHEXTENSN"/>
</dbReference>
<evidence type="ECO:0000313" key="6">
    <source>
        <dbReference type="Proteomes" id="UP001295794"/>
    </source>
</evidence>
<dbReference type="EMBL" id="CAVNYO010000478">
    <property type="protein sequence ID" value="CAK5284149.1"/>
    <property type="molecule type" value="Genomic_DNA"/>
</dbReference>
<dbReference type="GO" id="GO:0003677">
    <property type="term" value="F:DNA binding"/>
    <property type="evidence" value="ECO:0007669"/>
    <property type="project" value="InterPro"/>
</dbReference>
<gene>
    <name evidence="5" type="ORF">MYCIT1_LOCUS37191</name>
</gene>
<dbReference type="GO" id="GO:0000786">
    <property type="term" value="C:nucleosome"/>
    <property type="evidence" value="ECO:0007669"/>
    <property type="project" value="InterPro"/>
</dbReference>
<evidence type="ECO:0000259" key="4">
    <source>
        <dbReference type="PROSITE" id="PS51504"/>
    </source>
</evidence>